<dbReference type="Pfam" id="PF23827">
    <property type="entry name" value="DUF7197"/>
    <property type="match status" value="2"/>
</dbReference>
<evidence type="ECO:0000313" key="1">
    <source>
        <dbReference type="EMBL" id="QHS86801.1"/>
    </source>
</evidence>
<name>A0A6C0B4Q9_9ZZZZ</name>
<accession>A0A6C0B4Q9</accession>
<protein>
    <submittedName>
        <fullName evidence="1">Uncharacterized protein</fullName>
    </submittedName>
</protein>
<proteinExistence type="predicted"/>
<dbReference type="AlphaFoldDB" id="A0A6C0B4Q9"/>
<dbReference type="EMBL" id="MN739062">
    <property type="protein sequence ID" value="QHS86801.1"/>
    <property type="molecule type" value="Genomic_DNA"/>
</dbReference>
<reference evidence="1" key="1">
    <citation type="journal article" date="2020" name="Nature">
        <title>Giant virus diversity and host interactions through global metagenomics.</title>
        <authorList>
            <person name="Schulz F."/>
            <person name="Roux S."/>
            <person name="Paez-Espino D."/>
            <person name="Jungbluth S."/>
            <person name="Walsh D.A."/>
            <person name="Denef V.J."/>
            <person name="McMahon K.D."/>
            <person name="Konstantinidis K.T."/>
            <person name="Eloe-Fadrosh E.A."/>
            <person name="Kyrpides N.C."/>
            <person name="Woyke T."/>
        </authorList>
    </citation>
    <scope>NUCLEOTIDE SEQUENCE</scope>
    <source>
        <strain evidence="1">GVMAG-M-3300009422-16</strain>
    </source>
</reference>
<sequence>MSHSITSRKDLLMSSLQTFFDNPEHIINIISVINNNRKISLRVIDWFVTNYSKKNNVTYVINKNTNKLVLEQDAYDPVYCREFVVYDNYKLQLKAYSKGQFDPFCRRSRLDFHYDREEILKYIENNNLSMPDIVNYLEENTGDYITTTSGQLNFFRWIIKKNIITYITANITEIENDMNTCYKKHYNKKCKKSKNTRKKRHELSVSASKSLSKSNVKVILTFN</sequence>
<dbReference type="InterPro" id="IPR055621">
    <property type="entry name" value="DUF7197"/>
</dbReference>
<organism evidence="1">
    <name type="scientific">viral metagenome</name>
    <dbReference type="NCBI Taxonomy" id="1070528"/>
    <lineage>
        <taxon>unclassified sequences</taxon>
        <taxon>metagenomes</taxon>
        <taxon>organismal metagenomes</taxon>
    </lineage>
</organism>